<dbReference type="InterPro" id="IPR050164">
    <property type="entry name" value="Peptidase_C19"/>
</dbReference>
<evidence type="ECO:0000313" key="11">
    <source>
        <dbReference type="Proteomes" id="UP000054342"/>
    </source>
</evidence>
<feature type="compositionally biased region" description="Polar residues" evidence="8">
    <location>
        <begin position="656"/>
        <end position="665"/>
    </location>
</feature>
<dbReference type="InterPro" id="IPR028889">
    <property type="entry name" value="USP"/>
</dbReference>
<evidence type="ECO:0000259" key="9">
    <source>
        <dbReference type="PROSITE" id="PS50235"/>
    </source>
</evidence>
<feature type="compositionally biased region" description="Basic residues" evidence="8">
    <location>
        <begin position="724"/>
        <end position="744"/>
    </location>
</feature>
<accession>A0A0D2CNV9</accession>
<dbReference type="PANTHER" id="PTHR24006:SF722">
    <property type="entry name" value="UBIQUITIN CARBOXYL-TERMINAL HYDROLASE 48"/>
    <property type="match status" value="1"/>
</dbReference>
<feature type="compositionally biased region" description="Basic and acidic residues" evidence="8">
    <location>
        <begin position="9"/>
        <end position="23"/>
    </location>
</feature>
<dbReference type="SUPFAM" id="SSF54001">
    <property type="entry name" value="Cysteine proteinases"/>
    <property type="match status" value="1"/>
</dbReference>
<evidence type="ECO:0000313" key="10">
    <source>
        <dbReference type="EMBL" id="KIW51567.1"/>
    </source>
</evidence>
<keyword evidence="5" id="KW-0833">Ubl conjugation pathway</keyword>
<dbReference type="GeneID" id="25332183"/>
<feature type="region of interest" description="Disordered" evidence="8">
    <location>
        <begin position="1"/>
        <end position="43"/>
    </location>
</feature>
<comment type="similarity">
    <text evidence="2">Belongs to the peptidase C19 family.</text>
</comment>
<dbReference type="InterPro" id="IPR038765">
    <property type="entry name" value="Papain-like_cys_pep_sf"/>
</dbReference>
<dbReference type="OrthoDB" id="6287070at2759"/>
<gene>
    <name evidence="10" type="ORF">PV05_10275</name>
</gene>
<comment type="catalytic activity">
    <reaction evidence="1">
        <text>Thiol-dependent hydrolysis of ester, thioester, amide, peptide and isopeptide bonds formed by the C-terminal Gly of ubiquitin (a 76-residue protein attached to proteins as an intracellular targeting signal).</text>
        <dbReference type="EC" id="3.4.19.12"/>
    </reaction>
</comment>
<evidence type="ECO:0000256" key="1">
    <source>
        <dbReference type="ARBA" id="ARBA00000707"/>
    </source>
</evidence>
<dbReference type="STRING" id="348802.A0A0D2CNV9"/>
<evidence type="ECO:0000256" key="3">
    <source>
        <dbReference type="ARBA" id="ARBA00012759"/>
    </source>
</evidence>
<name>A0A0D2CNV9_9EURO</name>
<keyword evidence="7" id="KW-0788">Thiol protease</keyword>
<evidence type="ECO:0000256" key="5">
    <source>
        <dbReference type="ARBA" id="ARBA00022786"/>
    </source>
</evidence>
<sequence>MAGVQRFLSRREGKRNHEREGHHHSNILSKKPPPSVSSPELISNPFDPNSPAHFYGLFDAHSPANQVEEQKVRTLRQRLIDSKGVILRHAQILWALRSNAANGDLDAAYDLLLAMSDASEGIVSSYNPRMPMLGAQNRQGVTCFLDATLFSMFSRLDSFEAMLYNSFDDVPRNKLGFLLRLWVNLLRNGKLITTDITKALQDTLAECGWQEAAELHQQDASEAFTFITGMLDLPLLTLKMDIYHTGKEDTNDDHKFINERLLEVAIPPDPTGQRKIITLEECLEDYFNNRIEVRRYMERRSTISSMRKASAVHVETIEIDSDASTPATPTASPVGLPPSYAPPERPGNRMRTPSIIQERYIPARNETGSSLMAGNDSKDFTGRLRAGSVRKEVMMPAWQFFSLIPWYTDNAPMNDAQVAAHFSSKRPVLGLCLKRYSMTPEGGAIRLDTQIDIPVEIGVPHFIQDEHMEEAGSLYGNFKLSLQSVVCHRGTSVDSGHYISLVRGTPPPNSANGAAASTPTATWMRFDDLAPSRVTVVDIDKALKEETPYLLFYQIVPVEGDPGHITSGEESIASAPSERNASISDMSSVSVSTENQPISGRASSEMPVLDDPRGRSPVESRRMSVISFSDKPSEPASDTALNVPKDLETSTRTERLSQSFVRNNASGLGRTLSKLTKRKSREVQLNFTENGAQPEVHVTEIREQPSTEKTNPKPNNLHPEQHNHHDHHKGHKREKSHNRLGRSRNRGDKPDRECIVM</sequence>
<keyword evidence="4" id="KW-0645">Protease</keyword>
<feature type="compositionally biased region" description="Basic and acidic residues" evidence="8">
    <location>
        <begin position="645"/>
        <end position="655"/>
    </location>
</feature>
<dbReference type="Pfam" id="PF00443">
    <property type="entry name" value="UCH"/>
    <property type="match status" value="1"/>
</dbReference>
<evidence type="ECO:0000256" key="2">
    <source>
        <dbReference type="ARBA" id="ARBA00009085"/>
    </source>
</evidence>
<feature type="compositionally biased region" description="Basic and acidic residues" evidence="8">
    <location>
        <begin position="610"/>
        <end position="622"/>
    </location>
</feature>
<dbReference type="EMBL" id="KN847322">
    <property type="protein sequence ID" value="KIW51567.1"/>
    <property type="molecule type" value="Genomic_DNA"/>
</dbReference>
<proteinExistence type="inferred from homology"/>
<dbReference type="GO" id="GO:0004843">
    <property type="term" value="F:cysteine-type deubiquitinase activity"/>
    <property type="evidence" value="ECO:0007669"/>
    <property type="project" value="UniProtKB-EC"/>
</dbReference>
<feature type="domain" description="USP" evidence="9">
    <location>
        <begin position="133"/>
        <end position="556"/>
    </location>
</feature>
<dbReference type="RefSeq" id="XP_013312151.1">
    <property type="nucleotide sequence ID" value="XM_013456697.1"/>
</dbReference>
<feature type="compositionally biased region" description="Pro residues" evidence="8">
    <location>
        <begin position="335"/>
        <end position="345"/>
    </location>
</feature>
<dbReference type="GO" id="GO:0005829">
    <property type="term" value="C:cytosol"/>
    <property type="evidence" value="ECO:0007669"/>
    <property type="project" value="TreeGrafter"/>
</dbReference>
<dbReference type="PANTHER" id="PTHR24006">
    <property type="entry name" value="UBIQUITIN CARBOXYL-TERMINAL HYDROLASE"/>
    <property type="match status" value="1"/>
</dbReference>
<feature type="compositionally biased region" description="Polar residues" evidence="8">
    <location>
        <begin position="322"/>
        <end position="331"/>
    </location>
</feature>
<feature type="region of interest" description="Disordered" evidence="8">
    <location>
        <begin position="320"/>
        <end position="352"/>
    </location>
</feature>
<evidence type="ECO:0000256" key="4">
    <source>
        <dbReference type="ARBA" id="ARBA00022670"/>
    </source>
</evidence>
<feature type="compositionally biased region" description="Polar residues" evidence="8">
    <location>
        <begin position="593"/>
        <end position="602"/>
    </location>
</feature>
<dbReference type="Proteomes" id="UP000054342">
    <property type="component" value="Unassembled WGS sequence"/>
</dbReference>
<feature type="region of interest" description="Disordered" evidence="8">
    <location>
        <begin position="564"/>
        <end position="665"/>
    </location>
</feature>
<dbReference type="AlphaFoldDB" id="A0A0D2CNV9"/>
<keyword evidence="11" id="KW-1185">Reference proteome</keyword>
<dbReference type="GO" id="GO:0005634">
    <property type="term" value="C:nucleus"/>
    <property type="evidence" value="ECO:0007669"/>
    <property type="project" value="UniProtKB-SubCell"/>
</dbReference>
<dbReference type="GO" id="GO:0016579">
    <property type="term" value="P:protein deubiquitination"/>
    <property type="evidence" value="ECO:0007669"/>
    <property type="project" value="InterPro"/>
</dbReference>
<dbReference type="HOGENOM" id="CLU_009919_0_0_1"/>
<dbReference type="InterPro" id="IPR001394">
    <property type="entry name" value="Peptidase_C19_UCH"/>
</dbReference>
<feature type="compositionally biased region" description="Basic and acidic residues" evidence="8">
    <location>
        <begin position="745"/>
        <end position="757"/>
    </location>
</feature>
<feature type="compositionally biased region" description="Basic and acidic residues" evidence="8">
    <location>
        <begin position="697"/>
        <end position="706"/>
    </location>
</feature>
<protein>
    <recommendedName>
        <fullName evidence="3">ubiquitinyl hydrolase 1</fullName>
        <ecNumber evidence="3">3.4.19.12</ecNumber>
    </recommendedName>
</protein>
<evidence type="ECO:0000256" key="8">
    <source>
        <dbReference type="SAM" id="MobiDB-lite"/>
    </source>
</evidence>
<keyword evidence="6" id="KW-0378">Hydrolase</keyword>
<reference evidence="10 11" key="1">
    <citation type="submission" date="2015-01" db="EMBL/GenBank/DDBJ databases">
        <title>The Genome Sequence of Exophiala xenobiotica CBS118157.</title>
        <authorList>
            <consortium name="The Broad Institute Genomics Platform"/>
            <person name="Cuomo C."/>
            <person name="de Hoog S."/>
            <person name="Gorbushina A."/>
            <person name="Stielow B."/>
            <person name="Teixiera M."/>
            <person name="Abouelleil A."/>
            <person name="Chapman S.B."/>
            <person name="Priest M."/>
            <person name="Young S.K."/>
            <person name="Wortman J."/>
            <person name="Nusbaum C."/>
            <person name="Birren B."/>
        </authorList>
    </citation>
    <scope>NUCLEOTIDE SEQUENCE [LARGE SCALE GENOMIC DNA]</scope>
    <source>
        <strain evidence="10 11">CBS 118157</strain>
    </source>
</reference>
<feature type="compositionally biased region" description="Low complexity" evidence="8">
    <location>
        <begin position="582"/>
        <end position="592"/>
    </location>
</feature>
<dbReference type="PROSITE" id="PS50235">
    <property type="entry name" value="USP_3"/>
    <property type="match status" value="1"/>
</dbReference>
<evidence type="ECO:0000256" key="7">
    <source>
        <dbReference type="ARBA" id="ARBA00022807"/>
    </source>
</evidence>
<feature type="region of interest" description="Disordered" evidence="8">
    <location>
        <begin position="686"/>
        <end position="757"/>
    </location>
</feature>
<dbReference type="Gene3D" id="3.90.70.10">
    <property type="entry name" value="Cysteine proteinases"/>
    <property type="match status" value="2"/>
</dbReference>
<dbReference type="EC" id="3.4.19.12" evidence="3"/>
<organism evidence="10 11">
    <name type="scientific">Exophiala xenobiotica</name>
    <dbReference type="NCBI Taxonomy" id="348802"/>
    <lineage>
        <taxon>Eukaryota</taxon>
        <taxon>Fungi</taxon>
        <taxon>Dikarya</taxon>
        <taxon>Ascomycota</taxon>
        <taxon>Pezizomycotina</taxon>
        <taxon>Eurotiomycetes</taxon>
        <taxon>Chaetothyriomycetidae</taxon>
        <taxon>Chaetothyriales</taxon>
        <taxon>Herpotrichiellaceae</taxon>
        <taxon>Exophiala</taxon>
    </lineage>
</organism>
<evidence type="ECO:0000256" key="6">
    <source>
        <dbReference type="ARBA" id="ARBA00022801"/>
    </source>
</evidence>
<dbReference type="GO" id="GO:0006508">
    <property type="term" value="P:proteolysis"/>
    <property type="evidence" value="ECO:0007669"/>
    <property type="project" value="UniProtKB-KW"/>
</dbReference>